<evidence type="ECO:0000256" key="7">
    <source>
        <dbReference type="ARBA" id="ARBA00023002"/>
    </source>
</evidence>
<organism evidence="14 15">
    <name type="scientific">Candidatus Shapirobacteria bacterium GW2011_GWE1_38_92</name>
    <dbReference type="NCBI Taxonomy" id="1618489"/>
    <lineage>
        <taxon>Bacteria</taxon>
        <taxon>Candidatus Shapironibacteriota</taxon>
    </lineage>
</organism>
<dbReference type="GO" id="GO:0000105">
    <property type="term" value="P:L-histidine biosynthetic process"/>
    <property type="evidence" value="ECO:0007669"/>
    <property type="project" value="UniProtKB-KW"/>
</dbReference>
<dbReference type="InterPro" id="IPR000672">
    <property type="entry name" value="THF_DH/CycHdrlase"/>
</dbReference>
<dbReference type="GO" id="GO:0006164">
    <property type="term" value="P:purine nucleotide biosynthetic process"/>
    <property type="evidence" value="ECO:0007669"/>
    <property type="project" value="UniProtKB-KW"/>
</dbReference>
<comment type="catalytic activity">
    <reaction evidence="11">
        <text>(6R)-5,10-methenyltetrahydrofolate + H2O = (6R)-10-formyltetrahydrofolate + H(+)</text>
        <dbReference type="Rhea" id="RHEA:23700"/>
        <dbReference type="ChEBI" id="CHEBI:15377"/>
        <dbReference type="ChEBI" id="CHEBI:15378"/>
        <dbReference type="ChEBI" id="CHEBI:57455"/>
        <dbReference type="ChEBI" id="CHEBI:195366"/>
        <dbReference type="EC" id="3.5.4.9"/>
    </reaction>
</comment>
<dbReference type="HAMAP" id="MF_01576">
    <property type="entry name" value="THF_DHG_CYH"/>
    <property type="match status" value="1"/>
</dbReference>
<feature type="domain" description="Tetrahydrofolate dehydrogenase/cyclohydrolase NAD(P)-binding" evidence="13">
    <location>
        <begin position="125"/>
        <end position="255"/>
    </location>
</feature>
<evidence type="ECO:0000313" key="14">
    <source>
        <dbReference type="EMBL" id="KKQ91075.1"/>
    </source>
</evidence>
<evidence type="ECO:0000256" key="1">
    <source>
        <dbReference type="ARBA" id="ARBA00004777"/>
    </source>
</evidence>
<protein>
    <recommendedName>
        <fullName evidence="11">Bifunctional protein FolD</fullName>
    </recommendedName>
    <domain>
        <recommendedName>
            <fullName evidence="11">Methylenetetrahydrofolate dehydrogenase</fullName>
            <ecNumber evidence="11">1.5.1.5</ecNumber>
        </recommendedName>
    </domain>
    <domain>
        <recommendedName>
            <fullName evidence="11">Methenyltetrahydrofolate cyclohydrolase</fullName>
            <ecNumber evidence="11">3.5.4.9</ecNumber>
        </recommendedName>
    </domain>
</protein>
<evidence type="ECO:0000256" key="6">
    <source>
        <dbReference type="ARBA" id="ARBA00022857"/>
    </source>
</evidence>
<evidence type="ECO:0000259" key="13">
    <source>
        <dbReference type="Pfam" id="PF02882"/>
    </source>
</evidence>
<dbReference type="EMBL" id="LBVR01000025">
    <property type="protein sequence ID" value="KKQ91075.1"/>
    <property type="molecule type" value="Genomic_DNA"/>
</dbReference>
<dbReference type="Pfam" id="PF02882">
    <property type="entry name" value="THF_DHG_CYH_C"/>
    <property type="match status" value="1"/>
</dbReference>
<keyword evidence="10 11" id="KW-0511">Multifunctional enzyme</keyword>
<proteinExistence type="inferred from homology"/>
<dbReference type="PANTHER" id="PTHR48099:SF5">
    <property type="entry name" value="C-1-TETRAHYDROFOLATE SYNTHASE, CYTOPLASMIC"/>
    <property type="match status" value="1"/>
</dbReference>
<evidence type="ECO:0000256" key="10">
    <source>
        <dbReference type="ARBA" id="ARBA00023268"/>
    </source>
</evidence>
<dbReference type="SUPFAM" id="SSF51735">
    <property type="entry name" value="NAD(P)-binding Rossmann-fold domains"/>
    <property type="match status" value="1"/>
</dbReference>
<dbReference type="CDD" id="cd01080">
    <property type="entry name" value="NAD_bind_m-THF_DH_Cyclohyd"/>
    <property type="match status" value="1"/>
</dbReference>
<dbReference type="EC" id="1.5.1.5" evidence="11"/>
<evidence type="ECO:0000256" key="9">
    <source>
        <dbReference type="ARBA" id="ARBA00023167"/>
    </source>
</evidence>
<reference evidence="14 15" key="1">
    <citation type="journal article" date="2015" name="Nature">
        <title>rRNA introns, odd ribosomes, and small enigmatic genomes across a large radiation of phyla.</title>
        <authorList>
            <person name="Brown C.T."/>
            <person name="Hug L.A."/>
            <person name="Thomas B.C."/>
            <person name="Sharon I."/>
            <person name="Castelle C.J."/>
            <person name="Singh A."/>
            <person name="Wilkins M.J."/>
            <person name="Williams K.H."/>
            <person name="Banfield J.F."/>
        </authorList>
    </citation>
    <scope>NUCLEOTIDE SEQUENCE [LARGE SCALE GENOMIC DNA]</scope>
</reference>
<dbReference type="PANTHER" id="PTHR48099">
    <property type="entry name" value="C-1-TETRAHYDROFOLATE SYNTHASE, CYTOPLASMIC-RELATED"/>
    <property type="match status" value="1"/>
</dbReference>
<dbReference type="InterPro" id="IPR046346">
    <property type="entry name" value="Aminoacid_DH-like_N_sf"/>
</dbReference>
<comment type="caution">
    <text evidence="14">The sequence shown here is derived from an EMBL/GenBank/DDBJ whole genome shotgun (WGS) entry which is preliminary data.</text>
</comment>
<evidence type="ECO:0000259" key="12">
    <source>
        <dbReference type="Pfam" id="PF00763"/>
    </source>
</evidence>
<evidence type="ECO:0000256" key="8">
    <source>
        <dbReference type="ARBA" id="ARBA00023102"/>
    </source>
</evidence>
<dbReference type="InterPro" id="IPR020631">
    <property type="entry name" value="THF_DH/CycHdrlase_NAD-bd_dom"/>
</dbReference>
<evidence type="ECO:0000256" key="5">
    <source>
        <dbReference type="ARBA" id="ARBA00022801"/>
    </source>
</evidence>
<dbReference type="InterPro" id="IPR036291">
    <property type="entry name" value="NAD(P)-bd_dom_sf"/>
</dbReference>
<keyword evidence="7 11" id="KW-0560">Oxidoreductase</keyword>
<feature type="domain" description="Tetrahydrofolate dehydrogenase/cyclohydrolase catalytic" evidence="12">
    <location>
        <begin position="4"/>
        <end position="115"/>
    </location>
</feature>
<feature type="binding site" evidence="11">
    <location>
        <begin position="151"/>
        <end position="153"/>
    </location>
    <ligand>
        <name>NADP(+)</name>
        <dbReference type="ChEBI" id="CHEBI:58349"/>
    </ligand>
</feature>
<dbReference type="PRINTS" id="PR00085">
    <property type="entry name" value="THFDHDRGNASE"/>
</dbReference>
<comment type="pathway">
    <text evidence="1 11">One-carbon metabolism; tetrahydrofolate interconversion.</text>
</comment>
<dbReference type="GO" id="GO:0035999">
    <property type="term" value="P:tetrahydrofolate interconversion"/>
    <property type="evidence" value="ECO:0007669"/>
    <property type="project" value="UniProtKB-UniRule"/>
</dbReference>
<keyword evidence="5 11" id="KW-0378">Hydrolase</keyword>
<dbReference type="GO" id="GO:0009086">
    <property type="term" value="P:methionine biosynthetic process"/>
    <property type="evidence" value="ECO:0007669"/>
    <property type="project" value="UniProtKB-KW"/>
</dbReference>
<dbReference type="Proteomes" id="UP000033841">
    <property type="component" value="Unassembled WGS sequence"/>
</dbReference>
<dbReference type="SUPFAM" id="SSF53223">
    <property type="entry name" value="Aminoacid dehydrogenase-like, N-terminal domain"/>
    <property type="match status" value="1"/>
</dbReference>
<comment type="similarity">
    <text evidence="11">Belongs to the tetrahydrofolate dehydrogenase/cyclohydrolase family.</text>
</comment>
<keyword evidence="8 11" id="KW-0368">Histidine biosynthesis</keyword>
<dbReference type="EC" id="3.5.4.9" evidence="11"/>
<dbReference type="GO" id="GO:0004477">
    <property type="term" value="F:methenyltetrahydrofolate cyclohydrolase activity"/>
    <property type="evidence" value="ECO:0007669"/>
    <property type="project" value="UniProtKB-UniRule"/>
</dbReference>
<comment type="function">
    <text evidence="11">Catalyzes the oxidation of 5,10-methylenetetrahydrofolate to 5,10-methenyltetrahydrofolate and then the hydrolysis of 5,10-methenyltetrahydrofolate to 10-formyltetrahydrofolate.</text>
</comment>
<keyword evidence="3 11" id="KW-0554">One-carbon metabolism</keyword>
<keyword evidence="6 11" id="KW-0521">NADP</keyword>
<comment type="subunit">
    <text evidence="2 11">Homodimer.</text>
</comment>
<evidence type="ECO:0000256" key="4">
    <source>
        <dbReference type="ARBA" id="ARBA00022755"/>
    </source>
</evidence>
<evidence type="ECO:0000313" key="15">
    <source>
        <dbReference type="Proteomes" id="UP000033841"/>
    </source>
</evidence>
<dbReference type="Gene3D" id="3.40.50.10860">
    <property type="entry name" value="Leucine Dehydrogenase, chain A, domain 1"/>
    <property type="match status" value="1"/>
</dbReference>
<dbReference type="InterPro" id="IPR020630">
    <property type="entry name" value="THF_DH/CycHdrlase_cat_dom"/>
</dbReference>
<dbReference type="Pfam" id="PF00763">
    <property type="entry name" value="THF_DHG_CYH"/>
    <property type="match status" value="1"/>
</dbReference>
<evidence type="ECO:0000256" key="11">
    <source>
        <dbReference type="HAMAP-Rule" id="MF_01576"/>
    </source>
</evidence>
<keyword evidence="9 11" id="KW-0486">Methionine biosynthesis</keyword>
<dbReference type="FunFam" id="3.40.50.10860:FF:000005">
    <property type="entry name" value="C-1-tetrahydrofolate synthase, cytoplasmic, putative"/>
    <property type="match status" value="1"/>
</dbReference>
<accession>A0A0G0LSV5</accession>
<keyword evidence="11" id="KW-0028">Amino-acid biosynthesis</keyword>
<gene>
    <name evidence="11" type="primary">folD</name>
    <name evidence="14" type="ORF">UT14_C0025G0004</name>
</gene>
<comment type="catalytic activity">
    <reaction evidence="11">
        <text>(6R)-5,10-methylene-5,6,7,8-tetrahydrofolate + NADP(+) = (6R)-5,10-methenyltetrahydrofolate + NADPH</text>
        <dbReference type="Rhea" id="RHEA:22812"/>
        <dbReference type="ChEBI" id="CHEBI:15636"/>
        <dbReference type="ChEBI" id="CHEBI:57455"/>
        <dbReference type="ChEBI" id="CHEBI:57783"/>
        <dbReference type="ChEBI" id="CHEBI:58349"/>
        <dbReference type="EC" id="1.5.1.5"/>
    </reaction>
</comment>
<keyword evidence="4 11" id="KW-0658">Purine biosynthesis</keyword>
<dbReference type="Gene3D" id="3.40.50.720">
    <property type="entry name" value="NAD(P)-binding Rossmann-like Domain"/>
    <property type="match status" value="1"/>
</dbReference>
<dbReference type="AlphaFoldDB" id="A0A0G0LSV5"/>
<comment type="caution">
    <text evidence="11">Lacks conserved residue(s) required for the propagation of feature annotation.</text>
</comment>
<dbReference type="UniPathway" id="UPA00193"/>
<dbReference type="GO" id="GO:0004488">
    <property type="term" value="F:methylenetetrahydrofolate dehydrogenase (NADP+) activity"/>
    <property type="evidence" value="ECO:0007669"/>
    <property type="project" value="UniProtKB-UniRule"/>
</dbReference>
<dbReference type="PATRIC" id="fig|1618489.3.peg.414"/>
<sequence length="256" mass="27931">MQILDGQSLSQQITNDLINKIKSLKIIPTLAVVLVGDDPSSLKYINLKIKKSLKLNIPTQFHHLAQNTDQSTIIQLIKNLNQDPQTTAFFVQLPLPPHIDKNQILNLISPTKDVDGLNPTSKITPAVVLGIIKLLKYYKINFTDKKIVIINDSPLIGQPLKKYFEKQGAFVTLANDQTQNLNLLTSSADILISATGVKNLITADMVKQGSVVVDVASGDVDFDNVAPKTSYITPTFGGVGPMTVISLFENLLSLAS</sequence>
<evidence type="ECO:0000256" key="3">
    <source>
        <dbReference type="ARBA" id="ARBA00022563"/>
    </source>
</evidence>
<evidence type="ECO:0000256" key="2">
    <source>
        <dbReference type="ARBA" id="ARBA00011738"/>
    </source>
</evidence>
<dbReference type="GO" id="GO:0005829">
    <property type="term" value="C:cytosol"/>
    <property type="evidence" value="ECO:0007669"/>
    <property type="project" value="TreeGrafter"/>
</dbReference>
<name>A0A0G0LSV5_9BACT</name>